<dbReference type="AlphaFoldDB" id="A0A1G4QUB3"/>
<sequence length="52" mass="5815">MRIFVTVAVLPVIRRLLALVRNDGSAGLRLLPRSPFFPNHSSQRPSGHEYTA</sequence>
<organism evidence="1 2">
    <name type="scientific">Rhizobium mongolense subsp. loessense</name>
    <dbReference type="NCBI Taxonomy" id="158890"/>
    <lineage>
        <taxon>Bacteria</taxon>
        <taxon>Pseudomonadati</taxon>
        <taxon>Pseudomonadota</taxon>
        <taxon>Alphaproteobacteria</taxon>
        <taxon>Hyphomicrobiales</taxon>
        <taxon>Rhizobiaceae</taxon>
        <taxon>Rhizobium/Agrobacterium group</taxon>
        <taxon>Rhizobium</taxon>
    </lineage>
</organism>
<reference evidence="1 2" key="1">
    <citation type="submission" date="2016-10" db="EMBL/GenBank/DDBJ databases">
        <authorList>
            <person name="de Groot N.N."/>
        </authorList>
    </citation>
    <scope>NUCLEOTIDE SEQUENCE [LARGE SCALE GENOMIC DNA]</scope>
    <source>
        <strain evidence="1 2">CGMCC 1.3401</strain>
    </source>
</reference>
<protein>
    <submittedName>
        <fullName evidence="1">Uncharacterized protein</fullName>
    </submittedName>
</protein>
<dbReference type="Proteomes" id="UP000199542">
    <property type="component" value="Unassembled WGS sequence"/>
</dbReference>
<accession>A0A1G4QUB3</accession>
<gene>
    <name evidence="1" type="ORF">SAMN02927900_01855</name>
</gene>
<proteinExistence type="predicted"/>
<dbReference type="EMBL" id="FMTM01000002">
    <property type="protein sequence ID" value="SCW48017.1"/>
    <property type="molecule type" value="Genomic_DNA"/>
</dbReference>
<evidence type="ECO:0000313" key="2">
    <source>
        <dbReference type="Proteomes" id="UP000199542"/>
    </source>
</evidence>
<evidence type="ECO:0000313" key="1">
    <source>
        <dbReference type="EMBL" id="SCW48017.1"/>
    </source>
</evidence>
<name>A0A1G4QUB3_9HYPH</name>